<dbReference type="InterPro" id="IPR036477">
    <property type="entry name" value="Formyl_transf_N_sf"/>
</dbReference>
<dbReference type="AlphaFoldDB" id="A0A5M9JZ28"/>
<dbReference type="GO" id="GO:0005739">
    <property type="term" value="C:mitochondrion"/>
    <property type="evidence" value="ECO:0007669"/>
    <property type="project" value="TreeGrafter"/>
</dbReference>
<dbReference type="VEuPathDB" id="FungiDB:MFRU_015g00800"/>
<dbReference type="SUPFAM" id="SSF53328">
    <property type="entry name" value="Formyltransferase"/>
    <property type="match status" value="1"/>
</dbReference>
<dbReference type="Pfam" id="PF00551">
    <property type="entry name" value="Formyl_trans_N"/>
    <property type="match status" value="1"/>
</dbReference>
<gene>
    <name evidence="3" type="ORF">EYC84_005940</name>
</gene>
<dbReference type="EMBL" id="VICG01000003">
    <property type="protein sequence ID" value="KAA8574481.1"/>
    <property type="molecule type" value="Genomic_DNA"/>
</dbReference>
<dbReference type="PANTHER" id="PTHR11138">
    <property type="entry name" value="METHIONYL-TRNA FORMYLTRANSFERASE"/>
    <property type="match status" value="1"/>
</dbReference>
<dbReference type="InterPro" id="IPR041711">
    <property type="entry name" value="Met-tRNA-FMT_N"/>
</dbReference>
<accession>A0A5M9JZ28</accession>
<evidence type="ECO:0000259" key="2">
    <source>
        <dbReference type="Pfam" id="PF00551"/>
    </source>
</evidence>
<evidence type="ECO:0000313" key="3">
    <source>
        <dbReference type="EMBL" id="KAA8574481.1"/>
    </source>
</evidence>
<dbReference type="InterPro" id="IPR002376">
    <property type="entry name" value="Formyl_transf_N"/>
</dbReference>
<proteinExistence type="predicted"/>
<keyword evidence="4" id="KW-1185">Reference proteome</keyword>
<dbReference type="PANTHER" id="PTHR11138:SF5">
    <property type="entry name" value="METHIONYL-TRNA FORMYLTRANSFERASE, MITOCHONDRIAL"/>
    <property type="match status" value="1"/>
</dbReference>
<feature type="domain" description="Formyl transferase N-terminal" evidence="2">
    <location>
        <begin position="45"/>
        <end position="209"/>
    </location>
</feature>
<reference evidence="3 4" key="1">
    <citation type="submission" date="2019-06" db="EMBL/GenBank/DDBJ databases">
        <title>Genome Sequence of the Brown Rot Fungal Pathogen Monilinia fructicola.</title>
        <authorList>
            <person name="De Miccolis Angelini R.M."/>
            <person name="Landi L."/>
            <person name="Abate D."/>
            <person name="Pollastro S."/>
            <person name="Romanazzi G."/>
            <person name="Faretra F."/>
        </authorList>
    </citation>
    <scope>NUCLEOTIDE SEQUENCE [LARGE SCALE GENOMIC DNA]</scope>
    <source>
        <strain evidence="3 4">Mfrc123</strain>
    </source>
</reference>
<dbReference type="CDD" id="cd08646">
    <property type="entry name" value="FMT_core_Met-tRNA-FMT_N"/>
    <property type="match status" value="1"/>
</dbReference>
<comment type="caution">
    <text evidence="3">The sequence shown here is derived from an EMBL/GenBank/DDBJ whole genome shotgun (WGS) entry which is preliminary data.</text>
</comment>
<sequence>MGLKIKTSSFVLGRMIIPSKPFPSHGLYHQFFSTKNAPKTSKPLRILFCGSDSFSCESLRALVKEKKRDPEGIASIDVLIRPGKPFGRGLKEIRGVPLKNLAEDLRLPIHERDTFTGWDLPKPDGESINLIVAVSFGLFVPPRILNSAEYGGINVHPSLLPQYRGSAPLHHTIMNGDTITGVTIQTLDPHKFDHGTILSQEGFPIPQPNTINFKGLLDFITPKAANLLAKGIRDRVFVNPEANQVNKLAPKIKPNDRYIDLEEGLSIDVERKYRALGRLWCYTRTWWSGKDKKRTIFEDFEVVTLPDNSMVPEHELQRLYRVFPKWEFFCTRVYPDTTHPGSIIIPTVERGLGLRVKHILVEGQVVGSAVDVMHRLSTFTKDENHEGAMFMAVALTDLSEDGSKIVLRDGKGVEYASKHLNLPRKLNINRAHLIEHSPQD</sequence>
<evidence type="ECO:0000256" key="1">
    <source>
        <dbReference type="ARBA" id="ARBA00012261"/>
    </source>
</evidence>
<name>A0A5M9JZ28_MONFR</name>
<organism evidence="3 4">
    <name type="scientific">Monilinia fructicola</name>
    <name type="common">Brown rot fungus</name>
    <name type="synonym">Ciboria fructicola</name>
    <dbReference type="NCBI Taxonomy" id="38448"/>
    <lineage>
        <taxon>Eukaryota</taxon>
        <taxon>Fungi</taxon>
        <taxon>Dikarya</taxon>
        <taxon>Ascomycota</taxon>
        <taxon>Pezizomycotina</taxon>
        <taxon>Leotiomycetes</taxon>
        <taxon>Helotiales</taxon>
        <taxon>Sclerotiniaceae</taxon>
        <taxon>Monilinia</taxon>
    </lineage>
</organism>
<evidence type="ECO:0000313" key="4">
    <source>
        <dbReference type="Proteomes" id="UP000322873"/>
    </source>
</evidence>
<protein>
    <recommendedName>
        <fullName evidence="1">methionyl-tRNA formyltransferase</fullName>
        <ecNumber evidence="1">2.1.2.9</ecNumber>
    </recommendedName>
</protein>
<dbReference type="Gene3D" id="3.40.50.12230">
    <property type="match status" value="1"/>
</dbReference>
<dbReference type="Proteomes" id="UP000322873">
    <property type="component" value="Unassembled WGS sequence"/>
</dbReference>
<dbReference type="GO" id="GO:0004479">
    <property type="term" value="F:methionyl-tRNA formyltransferase activity"/>
    <property type="evidence" value="ECO:0007669"/>
    <property type="project" value="UniProtKB-EC"/>
</dbReference>
<dbReference type="EC" id="2.1.2.9" evidence="1"/>